<evidence type="ECO:0000256" key="1">
    <source>
        <dbReference type="SAM" id="MobiDB-lite"/>
    </source>
</evidence>
<organism evidence="2 3">
    <name type="scientific">Ataeniobius toweri</name>
    <dbReference type="NCBI Taxonomy" id="208326"/>
    <lineage>
        <taxon>Eukaryota</taxon>
        <taxon>Metazoa</taxon>
        <taxon>Chordata</taxon>
        <taxon>Craniata</taxon>
        <taxon>Vertebrata</taxon>
        <taxon>Euteleostomi</taxon>
        <taxon>Actinopterygii</taxon>
        <taxon>Neopterygii</taxon>
        <taxon>Teleostei</taxon>
        <taxon>Neoteleostei</taxon>
        <taxon>Acanthomorphata</taxon>
        <taxon>Ovalentaria</taxon>
        <taxon>Atherinomorphae</taxon>
        <taxon>Cyprinodontiformes</taxon>
        <taxon>Goodeidae</taxon>
        <taxon>Ataeniobius</taxon>
    </lineage>
</organism>
<evidence type="ECO:0000313" key="2">
    <source>
        <dbReference type="EMBL" id="MED6254546.1"/>
    </source>
</evidence>
<feature type="compositionally biased region" description="Polar residues" evidence="1">
    <location>
        <begin position="32"/>
        <end position="43"/>
    </location>
</feature>
<sequence length="108" mass="12222">MKNEHQEPLPPHAHKQTQKYKQKDGPDEPAKQKQQVRQRTNPITGPPEATADTGLRKNPKKNLNPERKKKKTGQLVPSGQNQNKRLQKRANTWQAAAAACSTDNQLQQ</sequence>
<dbReference type="Proteomes" id="UP001345963">
    <property type="component" value="Unassembled WGS sequence"/>
</dbReference>
<feature type="compositionally biased region" description="Polar residues" evidence="1">
    <location>
        <begin position="75"/>
        <end position="94"/>
    </location>
</feature>
<feature type="compositionally biased region" description="Basic and acidic residues" evidence="1">
    <location>
        <begin position="21"/>
        <end position="31"/>
    </location>
</feature>
<accession>A0ABU7BVP9</accession>
<dbReference type="EMBL" id="JAHUTI010069577">
    <property type="protein sequence ID" value="MED6254546.1"/>
    <property type="molecule type" value="Genomic_DNA"/>
</dbReference>
<reference evidence="2 3" key="1">
    <citation type="submission" date="2021-07" db="EMBL/GenBank/DDBJ databases">
        <authorList>
            <person name="Palmer J.M."/>
        </authorList>
    </citation>
    <scope>NUCLEOTIDE SEQUENCE [LARGE SCALE GENOMIC DNA]</scope>
    <source>
        <strain evidence="2 3">AT_MEX2019</strain>
        <tissue evidence="2">Muscle</tissue>
    </source>
</reference>
<evidence type="ECO:0000313" key="3">
    <source>
        <dbReference type="Proteomes" id="UP001345963"/>
    </source>
</evidence>
<keyword evidence="3" id="KW-1185">Reference proteome</keyword>
<proteinExistence type="predicted"/>
<protein>
    <submittedName>
        <fullName evidence="2">Uncharacterized protein</fullName>
    </submittedName>
</protein>
<comment type="caution">
    <text evidence="2">The sequence shown here is derived from an EMBL/GenBank/DDBJ whole genome shotgun (WGS) entry which is preliminary data.</text>
</comment>
<name>A0ABU7BVP9_9TELE</name>
<gene>
    <name evidence="2" type="ORF">ATANTOWER_028889</name>
</gene>
<feature type="region of interest" description="Disordered" evidence="1">
    <location>
        <begin position="1"/>
        <end position="108"/>
    </location>
</feature>